<sequence>MNYKDLDIRKKNILYYIIEEYLLHPEPVGSRTISKNSNLGVSAATIRNEMSDLEDLELLKKSHASSGRIPSEMGYKLYVEEALTSFREQFTNSSNTALKVKRSDLNIDVEQLVNSAAEILSSMTNNVVITSLERPYSIGIYHVEILKISKYDYVLLMVLKNGEVNSSIFNLRNNISNEDLKKINFLLNHLIKNSLTVEDFEEEFTEIIQKLNNYFDLLQNIFRILKIEFTNFGNIKTKIYGLTNIFNLPEYNDLEKVKNFFQFMDKKENIITLLDKTIEEHVEVYIGSEIGIPILNENSLILTNLFLNNYYIGKIGVIGPLRMDYKNTIVTLYNISWKIVNMID</sequence>
<evidence type="ECO:0000313" key="1">
    <source>
        <dbReference type="EMBL" id="QQK07646.1"/>
    </source>
</evidence>
<protein>
    <submittedName>
        <fullName evidence="1">Heat-inducible transcription repressor HrcA</fullName>
    </submittedName>
</protein>
<proteinExistence type="predicted"/>
<organism evidence="1 2">
    <name type="scientific">Miniphocaeibacter halophilus</name>
    <dbReference type="NCBI Taxonomy" id="2931922"/>
    <lineage>
        <taxon>Bacteria</taxon>
        <taxon>Bacillati</taxon>
        <taxon>Bacillota</taxon>
        <taxon>Tissierellia</taxon>
        <taxon>Tissierellales</taxon>
        <taxon>Peptoniphilaceae</taxon>
        <taxon>Miniphocaeibacter</taxon>
    </lineage>
</organism>
<dbReference type="Proteomes" id="UP000595814">
    <property type="component" value="Chromosome"/>
</dbReference>
<keyword evidence="2" id="KW-1185">Reference proteome</keyword>
<gene>
    <name evidence="1" type="primary">hrcA</name>
    <name evidence="1" type="ORF">JFY71_10180</name>
</gene>
<dbReference type="EMBL" id="CP066744">
    <property type="protein sequence ID" value="QQK07646.1"/>
    <property type="molecule type" value="Genomic_DNA"/>
</dbReference>
<accession>A0AC61MU17</accession>
<name>A0AC61MU17_9FIRM</name>
<evidence type="ECO:0000313" key="2">
    <source>
        <dbReference type="Proteomes" id="UP000595814"/>
    </source>
</evidence>
<reference evidence="1 2" key="1">
    <citation type="journal article" date="2022" name="Int. J. Syst. Evol. Microbiol.">
        <title>Miniphocaeibacter halophilus sp. nov., an ammonium-tolerant acetate-producing bacterium isolated from a biogas system.</title>
        <authorList>
            <person name="Schnurer A."/>
            <person name="Singh A."/>
            <person name="Bi S."/>
            <person name="Qiao W."/>
            <person name="Westerholm M."/>
        </authorList>
    </citation>
    <scope>NUCLEOTIDE SEQUENCE [LARGE SCALE GENOMIC DNA]</scope>
    <source>
        <strain evidence="1 2">AMB_01</strain>
    </source>
</reference>